<dbReference type="HAMAP" id="MF_00087">
    <property type="entry name" value="Glu_tRNA_reductase"/>
    <property type="match status" value="1"/>
</dbReference>
<dbReference type="PIRSF" id="PIRSF000445">
    <property type="entry name" value="4pyrrol_synth_GluRdtase"/>
    <property type="match status" value="1"/>
</dbReference>
<feature type="region of interest" description="Disordered" evidence="15">
    <location>
        <begin position="429"/>
        <end position="457"/>
    </location>
</feature>
<comment type="miscellaneous">
    <text evidence="9">During catalysis, the active site Cys acts as a nucleophile attacking the alpha-carbonyl group of tRNA-bound glutamate with the formation of a thioester intermediate between enzyme and glutamate, and the concomitant release of tRNA(Glu). The thioester intermediate is finally reduced by direct hydride transfer from NADPH, to form the product GSA.</text>
</comment>
<dbReference type="InterPro" id="IPR036291">
    <property type="entry name" value="NAD(P)-bd_dom_sf"/>
</dbReference>
<proteinExistence type="inferred from homology"/>
<feature type="domain" description="Tetrapyrrole biosynthesis glutamyl-tRNA reductase dimerisation" evidence="16">
    <location>
        <begin position="326"/>
        <end position="425"/>
    </location>
</feature>
<dbReference type="EC" id="1.2.1.70" evidence="3 9"/>
<dbReference type="InterPro" id="IPR006151">
    <property type="entry name" value="Shikm_DH/Glu-tRNA_Rdtase"/>
</dbReference>
<dbReference type="Pfam" id="PF05201">
    <property type="entry name" value="GlutR_N"/>
    <property type="match status" value="1"/>
</dbReference>
<evidence type="ECO:0000259" key="18">
    <source>
        <dbReference type="Pfam" id="PF05201"/>
    </source>
</evidence>
<feature type="binding site" evidence="9 11">
    <location>
        <position position="115"/>
    </location>
    <ligand>
        <name>substrate</name>
    </ligand>
</feature>
<evidence type="ECO:0000256" key="3">
    <source>
        <dbReference type="ARBA" id="ARBA00012970"/>
    </source>
</evidence>
<feature type="binding site" evidence="9 11">
    <location>
        <begin position="120"/>
        <end position="122"/>
    </location>
    <ligand>
        <name>substrate</name>
    </ligand>
</feature>
<reference evidence="19 20" key="1">
    <citation type="submission" date="2020-02" db="EMBL/GenBank/DDBJ databases">
        <title>Comparative genomics of sulfur disproportionating microorganisms.</title>
        <authorList>
            <person name="Ward L.M."/>
            <person name="Bertran E."/>
            <person name="Johnston D.T."/>
        </authorList>
    </citation>
    <scope>NUCLEOTIDE SEQUENCE [LARGE SCALE GENOMIC DNA]</scope>
    <source>
        <strain evidence="19 20">DSM 100025</strain>
    </source>
</reference>
<dbReference type="Pfam" id="PF00745">
    <property type="entry name" value="GlutR_dimer"/>
    <property type="match status" value="1"/>
</dbReference>
<dbReference type="Pfam" id="PF01488">
    <property type="entry name" value="Shikimate_DH"/>
    <property type="match status" value="1"/>
</dbReference>
<dbReference type="SUPFAM" id="SSF69075">
    <property type="entry name" value="Glutamyl tRNA-reductase dimerization domain"/>
    <property type="match status" value="1"/>
</dbReference>
<dbReference type="EMBL" id="JAAGRR010000031">
    <property type="protein sequence ID" value="NDY42050.1"/>
    <property type="molecule type" value="Genomic_DNA"/>
</dbReference>
<evidence type="ECO:0000259" key="16">
    <source>
        <dbReference type="Pfam" id="PF00745"/>
    </source>
</evidence>
<comment type="catalytic activity">
    <reaction evidence="7 9 14">
        <text>(S)-4-amino-5-oxopentanoate + tRNA(Glu) + NADP(+) = L-glutamyl-tRNA(Glu) + NADPH + H(+)</text>
        <dbReference type="Rhea" id="RHEA:12344"/>
        <dbReference type="Rhea" id="RHEA-COMP:9663"/>
        <dbReference type="Rhea" id="RHEA-COMP:9680"/>
        <dbReference type="ChEBI" id="CHEBI:15378"/>
        <dbReference type="ChEBI" id="CHEBI:57501"/>
        <dbReference type="ChEBI" id="CHEBI:57783"/>
        <dbReference type="ChEBI" id="CHEBI:58349"/>
        <dbReference type="ChEBI" id="CHEBI:78442"/>
        <dbReference type="ChEBI" id="CHEBI:78520"/>
        <dbReference type="EC" id="1.2.1.70"/>
    </reaction>
</comment>
<keyword evidence="5 9" id="KW-0560">Oxidoreductase</keyword>
<evidence type="ECO:0000256" key="12">
    <source>
        <dbReference type="PIRSR" id="PIRSR000445-3"/>
    </source>
</evidence>
<comment type="pathway">
    <text evidence="1 9 14">Porphyrin-containing compound metabolism; protoporphyrin-IX biosynthesis; 5-aminolevulinate from L-glutamyl-tRNA(Glu): step 1/2.</text>
</comment>
<dbReference type="InterPro" id="IPR018214">
    <property type="entry name" value="GluRdtase_CS"/>
</dbReference>
<comment type="caution">
    <text evidence="19">The sequence shown here is derived from an EMBL/GenBank/DDBJ whole genome shotgun (WGS) entry which is preliminary data.</text>
</comment>
<evidence type="ECO:0000256" key="11">
    <source>
        <dbReference type="PIRSR" id="PIRSR000445-2"/>
    </source>
</evidence>
<comment type="domain">
    <text evidence="9">Possesses an unusual extended V-shaped dimeric structure with each monomer consisting of three distinct domains arranged along a curved 'spinal' alpha-helix. The N-terminal catalytic domain specifically recognizes the glutamate moiety of the substrate. The second domain is the NADPH-binding domain, and the third C-terminal domain is responsible for dimerization.</text>
</comment>
<keyword evidence="20" id="KW-1185">Reference proteome</keyword>
<dbReference type="GO" id="GO:0050661">
    <property type="term" value="F:NADP binding"/>
    <property type="evidence" value="ECO:0007669"/>
    <property type="project" value="InterPro"/>
</dbReference>
<dbReference type="Gene3D" id="3.30.460.30">
    <property type="entry name" value="Glutamyl-tRNA reductase, N-terminal domain"/>
    <property type="match status" value="1"/>
</dbReference>
<dbReference type="AlphaFoldDB" id="A0A6N9TNP3"/>
<evidence type="ECO:0000256" key="4">
    <source>
        <dbReference type="ARBA" id="ARBA00022857"/>
    </source>
</evidence>
<sequence>MPTGSSRSRLLLLGVNHKTAGVEVRECLALGGAPRPPLEIFAGLPACEEVLFLSTCNRVEVLAASPDPKAAAAAIREVWCTVGGGDPGTLDRSLYVHLDEAAVRHLFRVAASLDSMVVGEPQILGQLKEAYRKAAEAKTLGLVLNRLLNRAFSVAKRIRTQTRIASQAVSISYAAVELARKIFGDLSDKRALLIGAGEMAELAARHLLANGVRGLVVANRTLARAADLARELGGEAVGLDELEAALEGADIVISSTGAPGLVIQEEMVRRVMRRRRQRPLFFIDIAVPRDVDPAVNEVDNVYLYDIDDLKGVVEGNKAEREREARKAERMLDLEVLKFQAWLESLDVVPLIRRLQDKGEAIRRRELERSRSALGELTPKQAAALDRLTTSIVQKLLHDPIVTLRRSAGAEEGRELLDAAYRFFNLNGAEPAPDAGGARGKEAAPAGPKGPEGRPRRG</sequence>
<dbReference type="FunFam" id="3.40.50.720:FF:000031">
    <property type="entry name" value="Glutamyl-tRNA reductase"/>
    <property type="match status" value="1"/>
</dbReference>
<dbReference type="NCBIfam" id="TIGR01035">
    <property type="entry name" value="hemA"/>
    <property type="match status" value="1"/>
</dbReference>
<dbReference type="RefSeq" id="WP_163298199.1">
    <property type="nucleotide sequence ID" value="NZ_JAAGRR010000031.1"/>
</dbReference>
<protein>
    <recommendedName>
        <fullName evidence="8 9">Glutamyl-tRNA reductase</fullName>
        <shortName evidence="9">GluTR</shortName>
        <ecNumber evidence="3 9">1.2.1.70</ecNumber>
    </recommendedName>
</protein>
<dbReference type="GO" id="GO:0008883">
    <property type="term" value="F:glutamyl-tRNA reductase activity"/>
    <property type="evidence" value="ECO:0007669"/>
    <property type="project" value="UniProtKB-UniRule"/>
</dbReference>
<feature type="site" description="Important for activity" evidence="9 13">
    <location>
        <position position="105"/>
    </location>
</feature>
<dbReference type="SUPFAM" id="SSF51735">
    <property type="entry name" value="NAD(P)-binding Rossmann-fold domains"/>
    <property type="match status" value="1"/>
</dbReference>
<evidence type="ECO:0000256" key="6">
    <source>
        <dbReference type="ARBA" id="ARBA00023244"/>
    </source>
</evidence>
<dbReference type="CDD" id="cd05213">
    <property type="entry name" value="NAD_bind_Glutamyl_tRNA_reduct"/>
    <property type="match status" value="1"/>
</dbReference>
<dbReference type="UniPathway" id="UPA00251">
    <property type="reaction ID" value="UER00316"/>
</dbReference>
<dbReference type="Proteomes" id="UP000469346">
    <property type="component" value="Unassembled WGS sequence"/>
</dbReference>
<comment type="subunit">
    <text evidence="9">Homodimer.</text>
</comment>
<comment type="function">
    <text evidence="9">Catalyzes the NADPH-dependent reduction of glutamyl-tRNA(Glu) to glutamate 1-semialdehyde (GSA).</text>
</comment>
<dbReference type="PROSITE" id="PS00747">
    <property type="entry name" value="GLUTR"/>
    <property type="match status" value="1"/>
</dbReference>
<evidence type="ECO:0000256" key="8">
    <source>
        <dbReference type="ARBA" id="ARBA00068659"/>
    </source>
</evidence>
<dbReference type="InterPro" id="IPR015896">
    <property type="entry name" value="4pyrrol_synth_GluRdtase_dimer"/>
</dbReference>
<evidence type="ECO:0000256" key="1">
    <source>
        <dbReference type="ARBA" id="ARBA00005059"/>
    </source>
</evidence>
<dbReference type="PANTHER" id="PTHR43013:SF1">
    <property type="entry name" value="GLUTAMYL-TRNA REDUCTASE"/>
    <property type="match status" value="1"/>
</dbReference>
<evidence type="ECO:0000256" key="9">
    <source>
        <dbReference type="HAMAP-Rule" id="MF_00087"/>
    </source>
</evidence>
<organism evidence="19 20">
    <name type="scientific">Dissulfurirhabdus thermomarina</name>
    <dbReference type="NCBI Taxonomy" id="1765737"/>
    <lineage>
        <taxon>Bacteria</taxon>
        <taxon>Deltaproteobacteria</taxon>
        <taxon>Dissulfurirhabdaceae</taxon>
        <taxon>Dissulfurirhabdus</taxon>
    </lineage>
</organism>
<dbReference type="InterPro" id="IPR000343">
    <property type="entry name" value="4pyrrol_synth_GluRdtase"/>
</dbReference>
<dbReference type="PANTHER" id="PTHR43013">
    <property type="entry name" value="GLUTAMYL-TRNA REDUCTASE"/>
    <property type="match status" value="1"/>
</dbReference>
<feature type="binding site" evidence="9 12">
    <location>
        <begin position="195"/>
        <end position="200"/>
    </location>
    <ligand>
        <name>NADP(+)</name>
        <dbReference type="ChEBI" id="CHEBI:58349"/>
    </ligand>
</feature>
<dbReference type="GO" id="GO:0019353">
    <property type="term" value="P:protoporphyrinogen IX biosynthetic process from glutamate"/>
    <property type="evidence" value="ECO:0007669"/>
    <property type="project" value="TreeGrafter"/>
</dbReference>
<comment type="similarity">
    <text evidence="2 9 14">Belongs to the glutamyl-tRNA reductase family.</text>
</comment>
<keyword evidence="6 9" id="KW-0627">Porphyrin biosynthesis</keyword>
<feature type="domain" description="Quinate/shikimate 5-dehydrogenase/glutamyl-tRNA reductase" evidence="17">
    <location>
        <begin position="177"/>
        <end position="312"/>
    </location>
</feature>
<feature type="active site" description="Nucleophile" evidence="9 10">
    <location>
        <position position="56"/>
    </location>
</feature>
<evidence type="ECO:0000256" key="15">
    <source>
        <dbReference type="SAM" id="MobiDB-lite"/>
    </source>
</evidence>
<feature type="domain" description="Glutamyl-tRNA reductase N-terminal" evidence="18">
    <location>
        <begin position="13"/>
        <end position="162"/>
    </location>
</feature>
<accession>A0A6N9TNP3</accession>
<feature type="binding site" evidence="9 11">
    <location>
        <begin position="55"/>
        <end position="58"/>
    </location>
    <ligand>
        <name>substrate</name>
    </ligand>
</feature>
<dbReference type="SUPFAM" id="SSF69742">
    <property type="entry name" value="Glutamyl tRNA-reductase catalytic, N-terminal domain"/>
    <property type="match status" value="1"/>
</dbReference>
<evidence type="ECO:0000256" key="2">
    <source>
        <dbReference type="ARBA" id="ARBA00005916"/>
    </source>
</evidence>
<evidence type="ECO:0000256" key="7">
    <source>
        <dbReference type="ARBA" id="ARBA00047464"/>
    </source>
</evidence>
<evidence type="ECO:0000259" key="17">
    <source>
        <dbReference type="Pfam" id="PF01488"/>
    </source>
</evidence>
<evidence type="ECO:0000256" key="13">
    <source>
        <dbReference type="PIRSR" id="PIRSR000445-4"/>
    </source>
</evidence>
<evidence type="ECO:0000256" key="14">
    <source>
        <dbReference type="RuleBase" id="RU000584"/>
    </source>
</evidence>
<dbReference type="InterPro" id="IPR036453">
    <property type="entry name" value="GluRdtase_dimer_dom_sf"/>
</dbReference>
<dbReference type="InterPro" id="IPR036343">
    <property type="entry name" value="GluRdtase_N_sf"/>
</dbReference>
<keyword evidence="4 9" id="KW-0521">NADP</keyword>
<evidence type="ECO:0000256" key="5">
    <source>
        <dbReference type="ARBA" id="ARBA00023002"/>
    </source>
</evidence>
<gene>
    <name evidence="9" type="primary">hemA</name>
    <name evidence="19" type="ORF">G3N55_04200</name>
</gene>
<dbReference type="FunFam" id="3.30.460.30:FF:000001">
    <property type="entry name" value="Glutamyl-tRNA reductase"/>
    <property type="match status" value="1"/>
</dbReference>
<evidence type="ECO:0000313" key="19">
    <source>
        <dbReference type="EMBL" id="NDY42050.1"/>
    </source>
</evidence>
<dbReference type="InterPro" id="IPR015895">
    <property type="entry name" value="4pyrrol_synth_GluRdtase_N"/>
</dbReference>
<evidence type="ECO:0000256" key="10">
    <source>
        <dbReference type="PIRSR" id="PIRSR000445-1"/>
    </source>
</evidence>
<feature type="binding site" evidence="9 11">
    <location>
        <position position="126"/>
    </location>
    <ligand>
        <name>substrate</name>
    </ligand>
</feature>
<name>A0A6N9TNP3_DISTH</name>
<evidence type="ECO:0000313" key="20">
    <source>
        <dbReference type="Proteomes" id="UP000469346"/>
    </source>
</evidence>
<dbReference type="Gene3D" id="3.40.50.720">
    <property type="entry name" value="NAD(P)-binding Rossmann-like Domain"/>
    <property type="match status" value="1"/>
</dbReference>